<evidence type="ECO:0000313" key="3">
    <source>
        <dbReference type="Proteomes" id="UP000257451"/>
    </source>
</evidence>
<reference evidence="2 3" key="1">
    <citation type="journal article" date="2018" name="Sci. Rep.">
        <title>Extensive genomic diversity among Mycobacterium marinum strains revealed by whole genome sequencing.</title>
        <authorList>
            <person name="Das S."/>
            <person name="Pettersson B.M."/>
            <person name="Behra P.R."/>
            <person name="Mallick A."/>
            <person name="Cheramie M."/>
            <person name="Ramesh M."/>
            <person name="Shirreff L."/>
            <person name="DuCote T."/>
            <person name="Dasgupta S."/>
            <person name="Ennis D.G."/>
            <person name="Kirsebom L.A."/>
        </authorList>
    </citation>
    <scope>NUCLEOTIDE SEQUENCE [LARGE SCALE GENOMIC DNA]</scope>
    <source>
        <strain evidence="2 3">Davis1</strain>
    </source>
</reference>
<dbReference type="AlphaFoldDB" id="A0A3E2MTY1"/>
<protein>
    <submittedName>
        <fullName evidence="2">Nuclear transport factor 2 (NTF2) domain protein</fullName>
    </submittedName>
</protein>
<accession>A0A3E2MTY1</accession>
<evidence type="ECO:0000259" key="1">
    <source>
        <dbReference type="Pfam" id="PF02136"/>
    </source>
</evidence>
<organism evidence="2 3">
    <name type="scientific">Mycobacterium marinum</name>
    <dbReference type="NCBI Taxonomy" id="1781"/>
    <lineage>
        <taxon>Bacteria</taxon>
        <taxon>Bacillati</taxon>
        <taxon>Actinomycetota</taxon>
        <taxon>Actinomycetes</taxon>
        <taxon>Mycobacteriales</taxon>
        <taxon>Mycobacteriaceae</taxon>
        <taxon>Mycobacterium</taxon>
        <taxon>Mycobacterium ulcerans group</taxon>
    </lineage>
</organism>
<feature type="domain" description="Nuclear transport factor 2" evidence="1">
    <location>
        <begin position="11"/>
        <end position="99"/>
    </location>
</feature>
<evidence type="ECO:0000313" key="2">
    <source>
        <dbReference type="EMBL" id="RFZ38959.1"/>
    </source>
</evidence>
<dbReference type="EMBL" id="PEDF01000110">
    <property type="protein sequence ID" value="RFZ38959.1"/>
    <property type="molecule type" value="Genomic_DNA"/>
</dbReference>
<name>A0A3E2MTY1_MYCMR</name>
<dbReference type="InterPro" id="IPR002075">
    <property type="entry name" value="NTF2_dom"/>
</dbReference>
<gene>
    <name evidence="2" type="ORF">DAVIS_03390</name>
</gene>
<sequence>MALPKRDDLLAAVERSPRAAAAHDRAGWVSLFTSDGRVEDPVGSMPHVGHEQIGRFFDTFIGPRDIKFHRDLDIVCGTVVLRDVELEVAMAAGVTMFVPAFLRYDLRKASDEWKIAVLRAYWDLPAMMLQFLRGGAQVAKPALMLSRGLLGNQGLRGTAGFMTGFRRSGARHQALVSTFLDAVVRGDSQAATRPLSDTATITLGDDDVLELAELIEQLRRATWSKMIGSGSTVTVSVVTDHGRGIMFAELPWRGNEIHRVRYFPS</sequence>
<dbReference type="InterPro" id="IPR032710">
    <property type="entry name" value="NTF2-like_dom_sf"/>
</dbReference>
<dbReference type="Proteomes" id="UP000257451">
    <property type="component" value="Unassembled WGS sequence"/>
</dbReference>
<dbReference type="RefSeq" id="WP_020725478.1">
    <property type="nucleotide sequence ID" value="NZ_BQLB01000535.1"/>
</dbReference>
<dbReference type="Gene3D" id="3.10.450.50">
    <property type="match status" value="1"/>
</dbReference>
<proteinExistence type="predicted"/>
<dbReference type="SUPFAM" id="SSF54427">
    <property type="entry name" value="NTF2-like"/>
    <property type="match status" value="1"/>
</dbReference>
<comment type="caution">
    <text evidence="2">The sequence shown here is derived from an EMBL/GenBank/DDBJ whole genome shotgun (WGS) entry which is preliminary data.</text>
</comment>
<dbReference type="Pfam" id="PF02136">
    <property type="entry name" value="NTF2"/>
    <property type="match status" value="1"/>
</dbReference>